<evidence type="ECO:0000256" key="2">
    <source>
        <dbReference type="ARBA" id="ARBA00010371"/>
    </source>
</evidence>
<keyword evidence="8" id="KW-0443">Lipid metabolism</keyword>
<dbReference type="InterPro" id="IPR013154">
    <property type="entry name" value="ADH-like_N"/>
</dbReference>
<organism evidence="14 15">
    <name type="scientific">Coemansia biformis</name>
    <dbReference type="NCBI Taxonomy" id="1286918"/>
    <lineage>
        <taxon>Eukaryota</taxon>
        <taxon>Fungi</taxon>
        <taxon>Fungi incertae sedis</taxon>
        <taxon>Zoopagomycota</taxon>
        <taxon>Kickxellomycotina</taxon>
        <taxon>Kickxellomycetes</taxon>
        <taxon>Kickxellales</taxon>
        <taxon>Kickxellaceae</taxon>
        <taxon>Coemansia</taxon>
    </lineage>
</organism>
<evidence type="ECO:0000256" key="11">
    <source>
        <dbReference type="ARBA" id="ARBA00038963"/>
    </source>
</evidence>
<evidence type="ECO:0000313" key="14">
    <source>
        <dbReference type="EMBL" id="KAJ1732727.1"/>
    </source>
</evidence>
<gene>
    <name evidence="14" type="primary">ETR1</name>
    <name evidence="14" type="ORF">LPJ61_001916</name>
</gene>
<dbReference type="Pfam" id="PF08240">
    <property type="entry name" value="ADH_N"/>
    <property type="match status" value="1"/>
</dbReference>
<dbReference type="OrthoDB" id="7482721at2759"/>
<evidence type="ECO:0000256" key="1">
    <source>
        <dbReference type="ARBA" id="ARBA00004173"/>
    </source>
</evidence>
<name>A0A9W7YDF5_9FUNG</name>
<evidence type="ECO:0000256" key="10">
    <source>
        <dbReference type="ARBA" id="ARBA00023160"/>
    </source>
</evidence>
<dbReference type="InterPro" id="IPR020843">
    <property type="entry name" value="ER"/>
</dbReference>
<evidence type="ECO:0000256" key="7">
    <source>
        <dbReference type="ARBA" id="ARBA00023002"/>
    </source>
</evidence>
<dbReference type="CDD" id="cd08290">
    <property type="entry name" value="ETR"/>
    <property type="match status" value="1"/>
</dbReference>
<dbReference type="GO" id="GO:0005739">
    <property type="term" value="C:mitochondrion"/>
    <property type="evidence" value="ECO:0007669"/>
    <property type="project" value="UniProtKB-SubCell"/>
</dbReference>
<dbReference type="GO" id="GO:0006633">
    <property type="term" value="P:fatty acid biosynthetic process"/>
    <property type="evidence" value="ECO:0007669"/>
    <property type="project" value="UniProtKB-KW"/>
</dbReference>
<dbReference type="SUPFAM" id="SSF50129">
    <property type="entry name" value="GroES-like"/>
    <property type="match status" value="1"/>
</dbReference>
<protein>
    <recommendedName>
        <fullName evidence="11">enoyl-[acyl-carrier-protein] reductase</fullName>
        <ecNumber evidence="11">1.3.1.104</ecNumber>
    </recommendedName>
</protein>
<dbReference type="InterPro" id="IPR013149">
    <property type="entry name" value="ADH-like_C"/>
</dbReference>
<evidence type="ECO:0000256" key="9">
    <source>
        <dbReference type="ARBA" id="ARBA00023128"/>
    </source>
</evidence>
<comment type="caution">
    <text evidence="14">The sequence shown here is derived from an EMBL/GenBank/DDBJ whole genome shotgun (WGS) entry which is preliminary data.</text>
</comment>
<dbReference type="Gene3D" id="3.40.50.720">
    <property type="entry name" value="NAD(P)-binding Rossmann-like Domain"/>
    <property type="match status" value="1"/>
</dbReference>
<keyword evidence="5" id="KW-0521">NADP</keyword>
<sequence length="397" mass="42410">MATRLLFLRGPAARGLRGCGMPNSMRVQARGLAAQAAVYTETGSPQDVIQVVERELPDAADGLEPGQVVVRMLAAPVNPSDLNQIEGTYPVRGRFATMALRGGATIHGAVGGNEGVGEVVATAHGVDGVQPGDWVVPRRAGEFGTWCSHTVAAADGLVAIPRAWRAGVQPADVACLKVNPSTAYRMLRDFAELRAGDYVIQNGANSGVGRAVIQLARHWGFRTINVVRDRPHLATLQQELQALGGDIVVSDRQLGDEDVKQRLRSLDAPVRLGFNCVGGRATLQMTKFISAGGTLVSYGGMSRQPVTLPTSLLLFNDIRARGFWMNRWYADCQGDSAREAEMAAMWQDILALVRGGAFATQPLAESRWLAAMPLADAQRLVSSAVAWGSGAKHAFSF</sequence>
<evidence type="ECO:0000256" key="12">
    <source>
        <dbReference type="ARBA" id="ARBA00048843"/>
    </source>
</evidence>
<keyword evidence="15" id="KW-1185">Reference proteome</keyword>
<evidence type="ECO:0000256" key="8">
    <source>
        <dbReference type="ARBA" id="ARBA00023098"/>
    </source>
</evidence>
<dbReference type="SUPFAM" id="SSF51735">
    <property type="entry name" value="NAD(P)-binding Rossmann-fold domains"/>
    <property type="match status" value="1"/>
</dbReference>
<dbReference type="EC" id="1.3.1.104" evidence="11"/>
<dbReference type="Pfam" id="PF00107">
    <property type="entry name" value="ADH_zinc_N"/>
    <property type="match status" value="1"/>
</dbReference>
<keyword evidence="4" id="KW-0276">Fatty acid metabolism</keyword>
<dbReference type="InterPro" id="IPR036291">
    <property type="entry name" value="NAD(P)-bd_dom_sf"/>
</dbReference>
<feature type="domain" description="Enoyl reductase (ER)" evidence="13">
    <location>
        <begin position="47"/>
        <end position="386"/>
    </location>
</feature>
<accession>A0A9W7YDF5</accession>
<proteinExistence type="inferred from homology"/>
<dbReference type="Gene3D" id="3.90.180.10">
    <property type="entry name" value="Medium-chain alcohol dehydrogenases, catalytic domain"/>
    <property type="match status" value="1"/>
</dbReference>
<keyword evidence="7 14" id="KW-0560">Oxidoreductase</keyword>
<evidence type="ECO:0000259" key="13">
    <source>
        <dbReference type="SMART" id="SM00829"/>
    </source>
</evidence>
<comment type="similarity">
    <text evidence="2">Belongs to the zinc-containing alcohol dehydrogenase family. Quinone oxidoreductase subfamily.</text>
</comment>
<dbReference type="PANTHER" id="PTHR43981:SF2">
    <property type="entry name" value="ENOYL-[ACYL-CARRIER-PROTEIN] REDUCTASE, MITOCHONDRIAL"/>
    <property type="match status" value="1"/>
</dbReference>
<evidence type="ECO:0000256" key="3">
    <source>
        <dbReference type="ARBA" id="ARBA00022516"/>
    </source>
</evidence>
<reference evidence="14" key="1">
    <citation type="submission" date="2022-07" db="EMBL/GenBank/DDBJ databases">
        <title>Phylogenomic reconstructions and comparative analyses of Kickxellomycotina fungi.</title>
        <authorList>
            <person name="Reynolds N.K."/>
            <person name="Stajich J.E."/>
            <person name="Barry K."/>
            <person name="Grigoriev I.V."/>
            <person name="Crous P."/>
            <person name="Smith M.E."/>
        </authorList>
    </citation>
    <scope>NUCLEOTIDE SEQUENCE</scope>
    <source>
        <strain evidence="14">BCRC 34381</strain>
    </source>
</reference>
<evidence type="ECO:0000256" key="5">
    <source>
        <dbReference type="ARBA" id="ARBA00022857"/>
    </source>
</evidence>
<dbReference type="PANTHER" id="PTHR43981">
    <property type="entry name" value="ENOYL-[ACYL-CARRIER-PROTEIN] REDUCTASE, MITOCHONDRIAL"/>
    <property type="match status" value="1"/>
</dbReference>
<evidence type="ECO:0000256" key="4">
    <source>
        <dbReference type="ARBA" id="ARBA00022832"/>
    </source>
</evidence>
<dbReference type="EMBL" id="JANBOI010000200">
    <property type="protein sequence ID" value="KAJ1732727.1"/>
    <property type="molecule type" value="Genomic_DNA"/>
</dbReference>
<evidence type="ECO:0000256" key="6">
    <source>
        <dbReference type="ARBA" id="ARBA00022946"/>
    </source>
</evidence>
<dbReference type="AlphaFoldDB" id="A0A9W7YDF5"/>
<keyword evidence="10" id="KW-0275">Fatty acid biosynthesis</keyword>
<keyword evidence="9" id="KW-0496">Mitochondrion</keyword>
<evidence type="ECO:0000313" key="15">
    <source>
        <dbReference type="Proteomes" id="UP001143981"/>
    </source>
</evidence>
<dbReference type="Proteomes" id="UP001143981">
    <property type="component" value="Unassembled WGS sequence"/>
</dbReference>
<dbReference type="GO" id="GO:0141148">
    <property type="term" value="F:enoyl-[acyl-carrier-protein] reductase (NADPH) activity"/>
    <property type="evidence" value="ECO:0007669"/>
    <property type="project" value="UniProtKB-EC"/>
</dbReference>
<dbReference type="InterPro" id="IPR011032">
    <property type="entry name" value="GroES-like_sf"/>
</dbReference>
<dbReference type="SMART" id="SM00829">
    <property type="entry name" value="PKS_ER"/>
    <property type="match status" value="1"/>
</dbReference>
<comment type="catalytic activity">
    <reaction evidence="12">
        <text>a 2,3-saturated acyl-[ACP] + NADP(+) = a (2E)-enoyl-[ACP] + NADPH + H(+)</text>
        <dbReference type="Rhea" id="RHEA:22564"/>
        <dbReference type="Rhea" id="RHEA-COMP:9925"/>
        <dbReference type="Rhea" id="RHEA-COMP:9926"/>
        <dbReference type="ChEBI" id="CHEBI:15378"/>
        <dbReference type="ChEBI" id="CHEBI:57783"/>
        <dbReference type="ChEBI" id="CHEBI:58349"/>
        <dbReference type="ChEBI" id="CHEBI:78784"/>
        <dbReference type="ChEBI" id="CHEBI:78785"/>
        <dbReference type="EC" id="1.3.1.104"/>
    </reaction>
</comment>
<keyword evidence="6" id="KW-0809">Transit peptide</keyword>
<dbReference type="FunFam" id="3.40.50.720:FF:000112">
    <property type="entry name" value="Enoyl-[acyl-carrier-protein] reductase 1, mitochondrial"/>
    <property type="match status" value="1"/>
</dbReference>
<dbReference type="InterPro" id="IPR051034">
    <property type="entry name" value="Mito_Enoyl-ACP_Reductase"/>
</dbReference>
<keyword evidence="3" id="KW-0444">Lipid biosynthesis</keyword>
<comment type="subcellular location">
    <subcellularLocation>
        <location evidence="1">Mitochondrion</location>
    </subcellularLocation>
</comment>